<reference evidence="1" key="1">
    <citation type="journal article" date="2015" name="Nature">
        <title>Complex archaea that bridge the gap between prokaryotes and eukaryotes.</title>
        <authorList>
            <person name="Spang A."/>
            <person name="Saw J.H."/>
            <person name="Jorgensen S.L."/>
            <person name="Zaremba-Niedzwiedzka K."/>
            <person name="Martijn J."/>
            <person name="Lind A.E."/>
            <person name="van Eijk R."/>
            <person name="Schleper C."/>
            <person name="Guy L."/>
            <person name="Ettema T.J."/>
        </authorList>
    </citation>
    <scope>NUCLEOTIDE SEQUENCE</scope>
</reference>
<proteinExistence type="predicted"/>
<sequence length="618" mass="69638">MTKIVPVIQEREPLKITNENKASLEGWLTREIEDAFSSRARLESMWNQCFAMYEALPRSEARNMPIENAPNIEVPIGMMASDIFYSTSLQTIFSVSPVVSVNIAPGREDLAEHKKVFEDFVDWGVRNEFELRQAADHAILDTVQLGTGAYYIPWIVDRKKTKVQQIIGVKPRIHAWPIEDVIVQGGSTVNIQNMQFAGLRSYLTEHQVALGRDLFDWDISRVAQAASVGWVKNTRERLGKTNDRKAAGNVFEMIDCYCFYDIDGDGFEEDLLVTFDRTSHSAVRIRYNPYDKRPIVPMHYQKRAYLFYGMGILEKLKSLQREISDIHNYRNLNMLLANTRIWKAGANASVDEKTLLWPGRILKLTNPDDFKGEAMADVYPSFAQAEVLSMSLARQLVGIDEMGGGKASSLLSSRTPATTAQIGLGQQNQRFAAAFDSMKSGSAEAVKHCMYRYQERLLADDPLVTQKLQKTFGQRNAQLITQILKDEDFDQAVNLEMTATSDRNTHGARLQTMMQLAQIMEQYYTRILNLGTIATNPATPTPMRDMALKVSKGATELIERLIRTFDTIRDPKAFLVDFNEQLDQSVQIADATTAGELLNLLGGLDGAPQEGQPQQPQQ</sequence>
<accession>A0A0F9M139</accession>
<name>A0A0F9M139_9ZZZZ</name>
<dbReference type="AlphaFoldDB" id="A0A0F9M139"/>
<evidence type="ECO:0000313" key="1">
    <source>
        <dbReference type="EMBL" id="KKM62982.1"/>
    </source>
</evidence>
<dbReference type="EMBL" id="LAZR01011186">
    <property type="protein sequence ID" value="KKM62982.1"/>
    <property type="molecule type" value="Genomic_DNA"/>
</dbReference>
<gene>
    <name evidence="1" type="ORF">LCGC14_1516160</name>
</gene>
<evidence type="ECO:0008006" key="2">
    <source>
        <dbReference type="Google" id="ProtNLM"/>
    </source>
</evidence>
<dbReference type="Pfam" id="PF23899">
    <property type="entry name" value="SU10_portal"/>
    <property type="match status" value="1"/>
</dbReference>
<protein>
    <recommendedName>
        <fullName evidence="2">Portal protein</fullName>
    </recommendedName>
</protein>
<dbReference type="InterPro" id="IPR056909">
    <property type="entry name" value="SU10_portal"/>
</dbReference>
<organism evidence="1">
    <name type="scientific">marine sediment metagenome</name>
    <dbReference type="NCBI Taxonomy" id="412755"/>
    <lineage>
        <taxon>unclassified sequences</taxon>
        <taxon>metagenomes</taxon>
        <taxon>ecological metagenomes</taxon>
    </lineage>
</organism>
<comment type="caution">
    <text evidence="1">The sequence shown here is derived from an EMBL/GenBank/DDBJ whole genome shotgun (WGS) entry which is preliminary data.</text>
</comment>